<proteinExistence type="predicted"/>
<protein>
    <submittedName>
        <fullName evidence="2">AAA domain-containing protein</fullName>
    </submittedName>
</protein>
<evidence type="ECO:0000313" key="2">
    <source>
        <dbReference type="EMBL" id="SFD20922.1"/>
    </source>
</evidence>
<dbReference type="Pfam" id="PF13481">
    <property type="entry name" value="AAA_25"/>
    <property type="match status" value="1"/>
</dbReference>
<name>A0A1I1QFZ1_RUMAL</name>
<accession>A0A1I1QFZ1</accession>
<dbReference type="AlphaFoldDB" id="A0A1I1QFZ1"/>
<dbReference type="OrthoDB" id="9775547at2"/>
<dbReference type="SUPFAM" id="SSF52540">
    <property type="entry name" value="P-loop containing nucleoside triphosphate hydrolases"/>
    <property type="match status" value="1"/>
</dbReference>
<feature type="region of interest" description="Disordered" evidence="1">
    <location>
        <begin position="350"/>
        <end position="379"/>
    </location>
</feature>
<evidence type="ECO:0000256" key="1">
    <source>
        <dbReference type="SAM" id="MobiDB-lite"/>
    </source>
</evidence>
<sequence>MRELKTKSCEEIMTTLYKSTVFAVEGLISQGLYILAGSPKVGKSWLALELCLAISKGEKLLDRPTRQGSALYFCLEDSWQRIQSRLYELTDEPSEKLHFALKADTIGDGLCEQIVKFKSEHDDLRLVVIDTLQMVRSETDSSYGNDYAELIPLKSLAEQLDISIVLVHHLRKATDSDPFNMISGSTGLNGCVDGMLVLKKDKRCGGQAVLYATGRDIEDCELSLTRQGARWVLTDEREDKPPDTFVFAVHDLMVERCSFKGSATEFCSFLKEKYGGEYFANRLTRNMFHHAYELRDLGVTFEVKRSNGQRLLLIGYDKNSDSSDGKNLMPEQAHTADPTVTECSGNAEISSLSVEGDGSNTSISTDPVPPPAVPDDEADDPEYVLINGKRVPVVRMSFEDIVLRSAARLRQKIYE</sequence>
<reference evidence="2 3" key="1">
    <citation type="submission" date="2016-10" db="EMBL/GenBank/DDBJ databases">
        <authorList>
            <person name="de Groot N.N."/>
        </authorList>
    </citation>
    <scope>NUCLEOTIDE SEQUENCE [LARGE SCALE GENOMIC DNA]</scope>
    <source>
        <strain evidence="2 3">AR67</strain>
    </source>
</reference>
<organism evidence="2 3">
    <name type="scientific">Ruminococcus albus</name>
    <dbReference type="NCBI Taxonomy" id="1264"/>
    <lineage>
        <taxon>Bacteria</taxon>
        <taxon>Bacillati</taxon>
        <taxon>Bacillota</taxon>
        <taxon>Clostridia</taxon>
        <taxon>Eubacteriales</taxon>
        <taxon>Oscillospiraceae</taxon>
        <taxon>Ruminococcus</taxon>
    </lineage>
</organism>
<dbReference type="EMBL" id="FOKQ01000047">
    <property type="protein sequence ID" value="SFD20922.1"/>
    <property type="molecule type" value="Genomic_DNA"/>
</dbReference>
<dbReference type="RefSeq" id="WP_081358507.1">
    <property type="nucleotide sequence ID" value="NZ_FOKQ01000047.1"/>
</dbReference>
<dbReference type="Gene3D" id="3.40.50.300">
    <property type="entry name" value="P-loop containing nucleotide triphosphate hydrolases"/>
    <property type="match status" value="1"/>
</dbReference>
<evidence type="ECO:0000313" key="3">
    <source>
        <dbReference type="Proteomes" id="UP000182192"/>
    </source>
</evidence>
<dbReference type="InterPro" id="IPR027417">
    <property type="entry name" value="P-loop_NTPase"/>
</dbReference>
<dbReference type="Proteomes" id="UP000182192">
    <property type="component" value="Unassembled WGS sequence"/>
</dbReference>
<feature type="compositionally biased region" description="Polar residues" evidence="1">
    <location>
        <begin position="350"/>
        <end position="365"/>
    </location>
</feature>
<gene>
    <name evidence="2" type="ORF">SAMN02910406_03393</name>
</gene>